<comment type="subcellular location">
    <subcellularLocation>
        <location evidence="1">Cell membrane</location>
        <topology evidence="1">Multi-pass membrane protein</topology>
    </subcellularLocation>
</comment>
<dbReference type="Pfam" id="PF13231">
    <property type="entry name" value="PMT_2"/>
    <property type="match status" value="1"/>
</dbReference>
<keyword evidence="3" id="KW-0328">Glycosyltransferase</keyword>
<protein>
    <recommendedName>
        <fullName evidence="9">Glycosyltransferase RgtA/B/C/D-like domain-containing protein</fullName>
    </recommendedName>
</protein>
<proteinExistence type="predicted"/>
<feature type="transmembrane region" description="Helical" evidence="8">
    <location>
        <begin position="335"/>
        <end position="353"/>
    </location>
</feature>
<evidence type="ECO:0000256" key="6">
    <source>
        <dbReference type="ARBA" id="ARBA00022989"/>
    </source>
</evidence>
<dbReference type="PANTHER" id="PTHR33908">
    <property type="entry name" value="MANNOSYLTRANSFERASE YKCB-RELATED"/>
    <property type="match status" value="1"/>
</dbReference>
<evidence type="ECO:0000256" key="2">
    <source>
        <dbReference type="ARBA" id="ARBA00022475"/>
    </source>
</evidence>
<keyword evidence="6 8" id="KW-1133">Transmembrane helix</keyword>
<evidence type="ECO:0000256" key="3">
    <source>
        <dbReference type="ARBA" id="ARBA00022676"/>
    </source>
</evidence>
<comment type="caution">
    <text evidence="10">The sequence shown here is derived from an EMBL/GenBank/DDBJ whole genome shotgun (WGS) entry which is preliminary data.</text>
</comment>
<feature type="transmembrane region" description="Helical" evidence="8">
    <location>
        <begin position="125"/>
        <end position="142"/>
    </location>
</feature>
<evidence type="ECO:0000259" key="9">
    <source>
        <dbReference type="Pfam" id="PF13231"/>
    </source>
</evidence>
<feature type="transmembrane region" description="Helical" evidence="8">
    <location>
        <begin position="20"/>
        <end position="43"/>
    </location>
</feature>
<reference evidence="11" key="1">
    <citation type="submission" date="2017-09" db="EMBL/GenBank/DDBJ databases">
        <title>Depth-based differentiation of microbial function through sediment-hosted aquifers and enrichment of novel symbionts in the deep terrestrial subsurface.</title>
        <authorList>
            <person name="Probst A.J."/>
            <person name="Ladd B."/>
            <person name="Jarett J.K."/>
            <person name="Geller-Mcgrath D.E."/>
            <person name="Sieber C.M.K."/>
            <person name="Emerson J.B."/>
            <person name="Anantharaman K."/>
            <person name="Thomas B.C."/>
            <person name="Malmstrom R."/>
            <person name="Stieglmeier M."/>
            <person name="Klingl A."/>
            <person name="Woyke T."/>
            <person name="Ryan C.M."/>
            <person name="Banfield J.F."/>
        </authorList>
    </citation>
    <scope>NUCLEOTIDE SEQUENCE [LARGE SCALE GENOMIC DNA]</scope>
</reference>
<sequence>MRFHISSIVTKVRKQFDARWLIIIAIAAFLRLYNISSFATFLGDQGRDALIMQDIATLRHFPAIGPPTSVGLVYMGPFFYYLMAPFLLIANFNPLGLAIGTAILSVLAIIFVGSMVVYYTNKKTALLFMLVLAFSSLLIDSAKYAWNPNLLPYFAFATFFFYYTMLRENNHIAGFLTGLFFGFSIQLHPLVLLTIVPLGLGVFFNLFRTKSKKNYIPILTSLVGFIVAISPLIIFDLRHDFINTQSLLTLFHTNSATKISITLMSFWQTIYSLLQIAIPFPSQFKIIALSIIAYILYLSVYRAIREKNIFILMHFGILIAYILLFTLVKVEKFPHYYGSVILSLYLVLIYPLLYGTCTKCKVGGILVICAYIIINALRFNFLLSVGSNQIQRAKDIAHEIAPHITKGPYQLATIPFVEADEHYRYFLSRELNHRQLDERSLEQPSELFILCFEPCKATDDAQWVIASFKDKHIQEKFTVQNITIYKVVHKRATILK</sequence>
<dbReference type="GO" id="GO:0016763">
    <property type="term" value="F:pentosyltransferase activity"/>
    <property type="evidence" value="ECO:0007669"/>
    <property type="project" value="TreeGrafter"/>
</dbReference>
<feature type="transmembrane region" description="Helical" evidence="8">
    <location>
        <begin position="286"/>
        <end position="304"/>
    </location>
</feature>
<dbReference type="Proteomes" id="UP000229554">
    <property type="component" value="Unassembled WGS sequence"/>
</dbReference>
<feature type="transmembrane region" description="Helical" evidence="8">
    <location>
        <begin position="215"/>
        <end position="235"/>
    </location>
</feature>
<evidence type="ECO:0000256" key="5">
    <source>
        <dbReference type="ARBA" id="ARBA00022692"/>
    </source>
</evidence>
<organism evidence="10 11">
    <name type="scientific">Candidatus Roizmanbacteria bacterium CG10_big_fil_rev_8_21_14_0_10_39_6</name>
    <dbReference type="NCBI Taxonomy" id="1974853"/>
    <lineage>
        <taxon>Bacteria</taxon>
        <taxon>Candidatus Roizmaniibacteriota</taxon>
    </lineage>
</organism>
<evidence type="ECO:0000256" key="1">
    <source>
        <dbReference type="ARBA" id="ARBA00004651"/>
    </source>
</evidence>
<evidence type="ECO:0000313" key="11">
    <source>
        <dbReference type="Proteomes" id="UP000229554"/>
    </source>
</evidence>
<evidence type="ECO:0000256" key="8">
    <source>
        <dbReference type="SAM" id="Phobius"/>
    </source>
</evidence>
<keyword evidence="4" id="KW-0808">Transferase</keyword>
<keyword evidence="5 8" id="KW-0812">Transmembrane</keyword>
<keyword evidence="2" id="KW-1003">Cell membrane</keyword>
<dbReference type="AlphaFoldDB" id="A0A2M8KT92"/>
<accession>A0A2M8KT92</accession>
<evidence type="ECO:0000256" key="4">
    <source>
        <dbReference type="ARBA" id="ARBA00022679"/>
    </source>
</evidence>
<feature type="transmembrane region" description="Helical" evidence="8">
    <location>
        <begin position="310"/>
        <end position="328"/>
    </location>
</feature>
<dbReference type="PANTHER" id="PTHR33908:SF11">
    <property type="entry name" value="MEMBRANE PROTEIN"/>
    <property type="match status" value="1"/>
</dbReference>
<feature type="transmembrane region" description="Helical" evidence="8">
    <location>
        <begin position="172"/>
        <end position="203"/>
    </location>
</feature>
<dbReference type="GO" id="GO:0005886">
    <property type="term" value="C:plasma membrane"/>
    <property type="evidence" value="ECO:0007669"/>
    <property type="project" value="UniProtKB-SubCell"/>
</dbReference>
<dbReference type="InterPro" id="IPR038731">
    <property type="entry name" value="RgtA/B/C-like"/>
</dbReference>
<evidence type="ECO:0000313" key="10">
    <source>
        <dbReference type="EMBL" id="PJE63148.1"/>
    </source>
</evidence>
<feature type="transmembrane region" description="Helical" evidence="8">
    <location>
        <begin position="63"/>
        <end position="83"/>
    </location>
</feature>
<keyword evidence="7 8" id="KW-0472">Membrane</keyword>
<feature type="domain" description="Glycosyltransferase RgtA/B/C/D-like" evidence="9">
    <location>
        <begin position="77"/>
        <end position="233"/>
    </location>
</feature>
<dbReference type="InterPro" id="IPR050297">
    <property type="entry name" value="LipidA_mod_glycosyltrf_83"/>
</dbReference>
<dbReference type="EMBL" id="PFED01000045">
    <property type="protein sequence ID" value="PJE63148.1"/>
    <property type="molecule type" value="Genomic_DNA"/>
</dbReference>
<name>A0A2M8KT92_9BACT</name>
<feature type="transmembrane region" description="Helical" evidence="8">
    <location>
        <begin position="365"/>
        <end position="385"/>
    </location>
</feature>
<gene>
    <name evidence="10" type="ORF">COU88_01075</name>
</gene>
<dbReference type="GO" id="GO:0009103">
    <property type="term" value="P:lipopolysaccharide biosynthetic process"/>
    <property type="evidence" value="ECO:0007669"/>
    <property type="project" value="UniProtKB-ARBA"/>
</dbReference>
<feature type="transmembrane region" description="Helical" evidence="8">
    <location>
        <begin position="149"/>
        <end position="166"/>
    </location>
</feature>
<evidence type="ECO:0000256" key="7">
    <source>
        <dbReference type="ARBA" id="ARBA00023136"/>
    </source>
</evidence>
<feature type="transmembrane region" description="Helical" evidence="8">
    <location>
        <begin position="95"/>
        <end position="119"/>
    </location>
</feature>